<dbReference type="GO" id="GO:0006897">
    <property type="term" value="P:endocytosis"/>
    <property type="evidence" value="ECO:0007669"/>
    <property type="project" value="TreeGrafter"/>
</dbReference>
<dbReference type="InterPro" id="IPR037516">
    <property type="entry name" value="Tripartite_DENN"/>
</dbReference>
<evidence type="ECO:0000313" key="4">
    <source>
        <dbReference type="Proteomes" id="UP000002630"/>
    </source>
</evidence>
<feature type="region of interest" description="Disordered" evidence="1">
    <location>
        <begin position="864"/>
        <end position="933"/>
    </location>
</feature>
<organism evidence="3 4">
    <name type="scientific">Ectocarpus siliculosus</name>
    <name type="common">Brown alga</name>
    <name type="synonym">Conferva siliculosa</name>
    <dbReference type="NCBI Taxonomy" id="2880"/>
    <lineage>
        <taxon>Eukaryota</taxon>
        <taxon>Sar</taxon>
        <taxon>Stramenopiles</taxon>
        <taxon>Ochrophyta</taxon>
        <taxon>PX clade</taxon>
        <taxon>Phaeophyceae</taxon>
        <taxon>Ectocarpales</taxon>
        <taxon>Ectocarpaceae</taxon>
        <taxon>Ectocarpus</taxon>
    </lineage>
</organism>
<dbReference type="InterPro" id="IPR001194">
    <property type="entry name" value="cDENN_dom"/>
</dbReference>
<feature type="compositionally biased region" description="Basic and acidic residues" evidence="1">
    <location>
        <begin position="924"/>
        <end position="933"/>
    </location>
</feature>
<keyword evidence="4" id="KW-1185">Reference proteome</keyword>
<dbReference type="GO" id="GO:0005085">
    <property type="term" value="F:guanyl-nucleotide exchange factor activity"/>
    <property type="evidence" value="ECO:0007669"/>
    <property type="project" value="InterPro"/>
</dbReference>
<dbReference type="PANTHER" id="PTHR13196">
    <property type="entry name" value="DENN DOMAIN-CONTAINING"/>
    <property type="match status" value="1"/>
</dbReference>
<accession>D7FTJ7</accession>
<dbReference type="Proteomes" id="UP000002630">
    <property type="component" value="Linkage Group LG30"/>
</dbReference>
<gene>
    <name evidence="3" type="ORF">Esi_0251_0004</name>
</gene>
<feature type="region of interest" description="Disordered" evidence="1">
    <location>
        <begin position="76"/>
        <end position="100"/>
    </location>
</feature>
<evidence type="ECO:0000256" key="1">
    <source>
        <dbReference type="SAM" id="MobiDB-lite"/>
    </source>
</evidence>
<evidence type="ECO:0000259" key="2">
    <source>
        <dbReference type="PROSITE" id="PS50211"/>
    </source>
</evidence>
<feature type="compositionally biased region" description="Basic residues" evidence="1">
    <location>
        <begin position="864"/>
        <end position="876"/>
    </location>
</feature>
<dbReference type="STRING" id="2880.D7FTJ7"/>
<feature type="region of interest" description="Disordered" evidence="1">
    <location>
        <begin position="423"/>
        <end position="450"/>
    </location>
</feature>
<dbReference type="AlphaFoldDB" id="D7FTJ7"/>
<reference evidence="3 4" key="1">
    <citation type="journal article" date="2010" name="Nature">
        <title>The Ectocarpus genome and the independent evolution of multicellularity in brown algae.</title>
        <authorList>
            <person name="Cock J.M."/>
            <person name="Sterck L."/>
            <person name="Rouze P."/>
            <person name="Scornet D."/>
            <person name="Allen A.E."/>
            <person name="Amoutzias G."/>
            <person name="Anthouard V."/>
            <person name="Artiguenave F."/>
            <person name="Aury J.M."/>
            <person name="Badger J.H."/>
            <person name="Beszteri B."/>
            <person name="Billiau K."/>
            <person name="Bonnet E."/>
            <person name="Bothwell J.H."/>
            <person name="Bowler C."/>
            <person name="Boyen C."/>
            <person name="Brownlee C."/>
            <person name="Carrano C.J."/>
            <person name="Charrier B."/>
            <person name="Cho G.Y."/>
            <person name="Coelho S.M."/>
            <person name="Collen J."/>
            <person name="Corre E."/>
            <person name="Da Silva C."/>
            <person name="Delage L."/>
            <person name="Delaroque N."/>
            <person name="Dittami S.M."/>
            <person name="Doulbeau S."/>
            <person name="Elias M."/>
            <person name="Farnham G."/>
            <person name="Gachon C.M."/>
            <person name="Gschloessl B."/>
            <person name="Heesch S."/>
            <person name="Jabbari K."/>
            <person name="Jubin C."/>
            <person name="Kawai H."/>
            <person name="Kimura K."/>
            <person name="Kloareg B."/>
            <person name="Kupper F.C."/>
            <person name="Lang D."/>
            <person name="Le Bail A."/>
            <person name="Leblanc C."/>
            <person name="Lerouge P."/>
            <person name="Lohr M."/>
            <person name="Lopez P.J."/>
            <person name="Martens C."/>
            <person name="Maumus F."/>
            <person name="Michel G."/>
            <person name="Miranda-Saavedra D."/>
            <person name="Morales J."/>
            <person name="Moreau H."/>
            <person name="Motomura T."/>
            <person name="Nagasato C."/>
            <person name="Napoli C.A."/>
            <person name="Nelson D.R."/>
            <person name="Nyvall-Collen P."/>
            <person name="Peters A.F."/>
            <person name="Pommier C."/>
            <person name="Potin P."/>
            <person name="Poulain J."/>
            <person name="Quesneville H."/>
            <person name="Read B."/>
            <person name="Rensing S.A."/>
            <person name="Ritter A."/>
            <person name="Rousvoal S."/>
            <person name="Samanta M."/>
            <person name="Samson G."/>
            <person name="Schroeder D.C."/>
            <person name="Segurens B."/>
            <person name="Strittmatter M."/>
            <person name="Tonon T."/>
            <person name="Tregear J.W."/>
            <person name="Valentin K."/>
            <person name="von Dassow P."/>
            <person name="Yamagishi T."/>
            <person name="Van de Peer Y."/>
            <person name="Wincker P."/>
        </authorList>
    </citation>
    <scope>NUCLEOTIDE SEQUENCE [LARGE SCALE GENOMIC DNA]</scope>
    <source>
        <strain evidence="4">Ec32 / CCAP1310/4</strain>
    </source>
</reference>
<dbReference type="PROSITE" id="PS50211">
    <property type="entry name" value="DENN"/>
    <property type="match status" value="1"/>
</dbReference>
<feature type="compositionally biased region" description="Polar residues" evidence="1">
    <location>
        <begin position="779"/>
        <end position="790"/>
    </location>
</feature>
<sequence length="933" mass="99742">MPQELRLTGSAGGCSLAAPAAVELNSAAVKRYGIRYDVGRWRLPECLCLVSRRPFFGIFNSVLAAGQALRLLQQAHPTQGEKGGQQQRWNNSSSSPTSSSKLEGLLAELLAGGVRGGGVPGPGQELVASGLRFVQPVDEHMSLNDVPVVPLLVRLGPRNFLRLWSAILCERRVLLVADKVRTLSCCVHAAMAMLYPFAWQHVFIPLLPTDMLEYVSAPMPFVIGVRTSQLESVKRQPMSEAVFVHLDRGELTGSTGMDPVPDICDGVKEHLASATQKLDRALGKLALLTRGNKDGGDRGPRDERVGSKGMTKDGINDTASTLFAEVKAIFSKAKKQRPAGGSGSGMVTPEDHSLREALVGFNIGLFGDHRTILRRQPDVSVKVDHDYFIRYREQRGDSEGVLRFLKEFTQSQMFHMHMMHVKDRLRNKQDPSTPSPREGAPDHRHHPSPATFLRVSDQLTLRGGWGDASGNGGGGFAPASVKRALSKVLAEALPAGSGSNSYGDPTLNPRALAATANGNASAKDMAKLRAELCRTARESAKLSGIMRVVWVRLLDCRGNNLTMEYPKGWEDTGVVGGGGGDAGKASPRIRAMAREVVTLVMDMKRLALRREAVANLEQREADRAGGLPEKIKLRSRCMPDFSTFHNLVGQASFGDSSNHTGGFDSGGNVTNDDEVAAAVTGALFSSRSKSSVGGSSEYGSQGDGGLQGLPAFGDLGDSSSRAAWQDLAATYSLPAGGGSGYDEESSDGESNAGGTSPPPPPLPVRGDSVGSSRDGSGYVRNNRSSTSSPQGPLVQDLLSDEFVGPGSGGSASPNPFQALTRSKDAALALTRSKAGNPWTTTAFQCKRRLRACPPRWSVTLPPRSRWHHRHHHHGRSLARSSRDVPASGGAAPQAVGAGFRGGWGVGVEFQRRPGGWRDSWGGSSERHLHPQDR</sequence>
<protein>
    <recommendedName>
        <fullName evidence="2">UDENN domain-containing protein</fullName>
    </recommendedName>
</protein>
<dbReference type="InterPro" id="IPR043153">
    <property type="entry name" value="DENN_C"/>
</dbReference>
<feature type="compositionally biased region" description="Low complexity" evidence="1">
    <location>
        <begin position="686"/>
        <end position="700"/>
    </location>
</feature>
<dbReference type="InterPro" id="IPR040032">
    <property type="entry name" value="DENND1A/B/C"/>
</dbReference>
<dbReference type="EMBL" id="FN648433">
    <property type="protein sequence ID" value="CBJ31388.1"/>
    <property type="molecule type" value="Genomic_DNA"/>
</dbReference>
<dbReference type="GO" id="GO:0032456">
    <property type="term" value="P:endocytic recycling"/>
    <property type="evidence" value="ECO:0007669"/>
    <property type="project" value="TreeGrafter"/>
</dbReference>
<dbReference type="GO" id="GO:0005829">
    <property type="term" value="C:cytosol"/>
    <property type="evidence" value="ECO:0007669"/>
    <property type="project" value="TreeGrafter"/>
</dbReference>
<dbReference type="SMART" id="SM00799">
    <property type="entry name" value="DENN"/>
    <property type="match status" value="1"/>
</dbReference>
<dbReference type="Gene3D" id="3.40.50.11500">
    <property type="match status" value="1"/>
</dbReference>
<evidence type="ECO:0000313" key="3">
    <source>
        <dbReference type="EMBL" id="CBJ31388.1"/>
    </source>
</evidence>
<dbReference type="Pfam" id="PF02141">
    <property type="entry name" value="DENN"/>
    <property type="match status" value="1"/>
</dbReference>
<feature type="compositionally biased region" description="Basic and acidic residues" evidence="1">
    <location>
        <begin position="291"/>
        <end position="312"/>
    </location>
</feature>
<dbReference type="InParanoid" id="D7FTJ7"/>
<proteinExistence type="predicted"/>
<feature type="region of interest" description="Disordered" evidence="1">
    <location>
        <begin position="735"/>
        <end position="817"/>
    </location>
</feature>
<dbReference type="FunFam" id="3.40.50.11500:FF:000004">
    <property type="entry name" value="DENN domain-containing protein 2C isoform X1"/>
    <property type="match status" value="1"/>
</dbReference>
<dbReference type="EMBL" id="FN649755">
    <property type="protein sequence ID" value="CBJ31388.1"/>
    <property type="molecule type" value="Genomic_DNA"/>
</dbReference>
<feature type="region of interest" description="Disordered" evidence="1">
    <location>
        <begin position="290"/>
        <end position="312"/>
    </location>
</feature>
<feature type="compositionally biased region" description="Low complexity" evidence="1">
    <location>
        <begin position="764"/>
        <end position="777"/>
    </location>
</feature>
<dbReference type="OrthoDB" id="205414at2759"/>
<dbReference type="PANTHER" id="PTHR13196:SF14">
    <property type="entry name" value="UDENN DOMAIN-CONTAINING PROTEIN"/>
    <property type="match status" value="1"/>
</dbReference>
<feature type="domain" description="UDENN" evidence="2">
    <location>
        <begin position="1"/>
        <end position="431"/>
    </location>
</feature>
<dbReference type="eggNOG" id="KOG3569">
    <property type="taxonomic scope" value="Eukaryota"/>
</dbReference>
<dbReference type="GO" id="GO:1901981">
    <property type="term" value="F:phosphatidylinositol phosphate binding"/>
    <property type="evidence" value="ECO:0007669"/>
    <property type="project" value="TreeGrafter"/>
</dbReference>
<name>D7FTJ7_ECTSI</name>
<feature type="region of interest" description="Disordered" evidence="1">
    <location>
        <begin position="686"/>
        <end position="713"/>
    </location>
</feature>